<evidence type="ECO:0000256" key="2">
    <source>
        <dbReference type="RuleBase" id="RU000363"/>
    </source>
</evidence>
<dbReference type="SUPFAM" id="SSF51735">
    <property type="entry name" value="NAD(P)-binding Rossmann-fold domains"/>
    <property type="match status" value="1"/>
</dbReference>
<organism evidence="3 4">
    <name type="scientific">Leptospira stimsonii</name>
    <dbReference type="NCBI Taxonomy" id="2202203"/>
    <lineage>
        <taxon>Bacteria</taxon>
        <taxon>Pseudomonadati</taxon>
        <taxon>Spirochaetota</taxon>
        <taxon>Spirochaetia</taxon>
        <taxon>Leptospirales</taxon>
        <taxon>Leptospiraceae</taxon>
        <taxon>Leptospira</taxon>
    </lineage>
</organism>
<dbReference type="InterPro" id="IPR036291">
    <property type="entry name" value="NAD(P)-bd_dom_sf"/>
</dbReference>
<evidence type="ECO:0000313" key="4">
    <source>
        <dbReference type="Proteomes" id="UP000265798"/>
    </source>
</evidence>
<sequence length="264" mass="28943">METLLKGKRALVTGSTAGIGFAIAKQLLNEGAIVFINGRTESRVDQAIEQLKKEIPNADVKGLIADFGKKQEIDSILKELPEVDILINNVGIFEPKDFLEIPDEDWFRFLEINLLSGVRLSRFYLPKMLKKNWGRILFISSESGVQIPEEMIHYGVTKSAQISLARGLAELTKGTNVTVNSVLPGPTRSEGVGGFIENLAKNQNVSTETVENDFFKNARPSSLLQRFESVDEIANLVTYLSSHLSSGTNGAAMRVDGGVVKSAF</sequence>
<dbReference type="PRINTS" id="PR00080">
    <property type="entry name" value="SDRFAMILY"/>
</dbReference>
<dbReference type="CDD" id="cd05233">
    <property type="entry name" value="SDR_c"/>
    <property type="match status" value="1"/>
</dbReference>
<dbReference type="PANTHER" id="PTHR42879">
    <property type="entry name" value="3-OXOACYL-(ACYL-CARRIER-PROTEIN) REDUCTASE"/>
    <property type="match status" value="1"/>
</dbReference>
<dbReference type="AlphaFoldDB" id="A0A396YW72"/>
<dbReference type="PRINTS" id="PR00081">
    <property type="entry name" value="GDHRDH"/>
</dbReference>
<proteinExistence type="inferred from homology"/>
<evidence type="ECO:0000313" key="3">
    <source>
        <dbReference type="EMBL" id="RHX85646.1"/>
    </source>
</evidence>
<dbReference type="OrthoDB" id="9804774at2"/>
<comment type="caution">
    <text evidence="3">The sequence shown here is derived from an EMBL/GenBank/DDBJ whole genome shotgun (WGS) entry which is preliminary data.</text>
</comment>
<dbReference type="PANTHER" id="PTHR42879:SF6">
    <property type="entry name" value="NADPH-DEPENDENT REDUCTASE BACG"/>
    <property type="match status" value="1"/>
</dbReference>
<comment type="similarity">
    <text evidence="1 2">Belongs to the short-chain dehydrogenases/reductases (SDR) family.</text>
</comment>
<dbReference type="InterPro" id="IPR002347">
    <property type="entry name" value="SDR_fam"/>
</dbReference>
<dbReference type="EMBL" id="QHCT01000008">
    <property type="protein sequence ID" value="RHX85646.1"/>
    <property type="molecule type" value="Genomic_DNA"/>
</dbReference>
<dbReference type="InterPro" id="IPR050259">
    <property type="entry name" value="SDR"/>
</dbReference>
<reference evidence="4" key="1">
    <citation type="submission" date="2018-05" db="EMBL/GenBank/DDBJ databases">
        <title>Leptospira yasudae sp. nov. and Leptospira stimsonii sp. nov., two pathogenic species of the genus Leptospira isolated from environmental sources.</title>
        <authorList>
            <person name="Casanovas-Massana A."/>
            <person name="Hamond C."/>
            <person name="Santos L.A."/>
            <person name="Hacker K.P."/>
            <person name="Balassiano I."/>
            <person name="Medeiros M.A."/>
            <person name="Reis M.G."/>
            <person name="Ko A.I."/>
            <person name="Wunder E.A."/>
        </authorList>
    </citation>
    <scope>NUCLEOTIDE SEQUENCE [LARGE SCALE GENOMIC DNA]</scope>
    <source>
        <strain evidence="4">Yale</strain>
    </source>
</reference>
<dbReference type="Gene3D" id="3.40.50.720">
    <property type="entry name" value="NAD(P)-binding Rossmann-like Domain"/>
    <property type="match status" value="1"/>
</dbReference>
<accession>A0A396YW72</accession>
<protein>
    <submittedName>
        <fullName evidence="3">Oxidoreductase</fullName>
    </submittedName>
</protein>
<dbReference type="Pfam" id="PF00106">
    <property type="entry name" value="adh_short"/>
    <property type="match status" value="1"/>
</dbReference>
<evidence type="ECO:0000256" key="1">
    <source>
        <dbReference type="ARBA" id="ARBA00006484"/>
    </source>
</evidence>
<dbReference type="Proteomes" id="UP000265798">
    <property type="component" value="Unassembled WGS sequence"/>
</dbReference>
<name>A0A396YW72_9LEPT</name>
<gene>
    <name evidence="3" type="ORF">DLM75_20905</name>
</gene>
<dbReference type="RefSeq" id="WP_118970439.1">
    <property type="nucleotide sequence ID" value="NZ_QHCT01000008.1"/>
</dbReference>